<dbReference type="CDD" id="cd12797">
    <property type="entry name" value="M23_peptidase"/>
    <property type="match status" value="1"/>
</dbReference>
<keyword evidence="1 3" id="KW-0732">Signal</keyword>
<feature type="signal peptide" evidence="3">
    <location>
        <begin position="1"/>
        <end position="43"/>
    </location>
</feature>
<evidence type="ECO:0000259" key="4">
    <source>
        <dbReference type="Pfam" id="PF01551"/>
    </source>
</evidence>
<evidence type="ECO:0000313" key="5">
    <source>
        <dbReference type="EMBL" id="MCC3268504.1"/>
    </source>
</evidence>
<dbReference type="InterPro" id="IPR011055">
    <property type="entry name" value="Dup_hybrid_motif"/>
</dbReference>
<feature type="region of interest" description="Disordered" evidence="2">
    <location>
        <begin position="59"/>
        <end position="107"/>
    </location>
</feature>
<dbReference type="Gene3D" id="2.70.70.10">
    <property type="entry name" value="Glucose Permease (Domain IIA)"/>
    <property type="match status" value="1"/>
</dbReference>
<evidence type="ECO:0000256" key="2">
    <source>
        <dbReference type="SAM" id="MobiDB-lite"/>
    </source>
</evidence>
<dbReference type="PANTHER" id="PTHR21666:SF289">
    <property type="entry name" value="L-ALA--D-GLU ENDOPEPTIDASE"/>
    <property type="match status" value="1"/>
</dbReference>
<dbReference type="GO" id="GO:0004222">
    <property type="term" value="F:metalloendopeptidase activity"/>
    <property type="evidence" value="ECO:0007669"/>
    <property type="project" value="TreeGrafter"/>
</dbReference>
<dbReference type="SUPFAM" id="SSF51261">
    <property type="entry name" value="Duplicated hybrid motif"/>
    <property type="match status" value="1"/>
</dbReference>
<dbReference type="Proteomes" id="UP001139264">
    <property type="component" value="Unassembled WGS sequence"/>
</dbReference>
<evidence type="ECO:0000313" key="6">
    <source>
        <dbReference type="Proteomes" id="UP001139264"/>
    </source>
</evidence>
<dbReference type="RefSeq" id="WP_227907042.1">
    <property type="nucleotide sequence ID" value="NZ_CP095461.1"/>
</dbReference>
<dbReference type="Pfam" id="PF01551">
    <property type="entry name" value="Peptidase_M23"/>
    <property type="match status" value="1"/>
</dbReference>
<feature type="domain" description="M23ase beta-sheet core" evidence="4">
    <location>
        <begin position="129"/>
        <end position="222"/>
    </location>
</feature>
<organism evidence="5 6">
    <name type="scientific">Arthrobacter gengyunqii</name>
    <dbReference type="NCBI Taxonomy" id="2886940"/>
    <lineage>
        <taxon>Bacteria</taxon>
        <taxon>Bacillati</taxon>
        <taxon>Actinomycetota</taxon>
        <taxon>Actinomycetes</taxon>
        <taxon>Micrococcales</taxon>
        <taxon>Micrococcaceae</taxon>
        <taxon>Arthrobacter</taxon>
    </lineage>
</organism>
<proteinExistence type="predicted"/>
<protein>
    <submittedName>
        <fullName evidence="5">M23 family metallopeptidase</fullName>
    </submittedName>
</protein>
<dbReference type="InterPro" id="IPR050570">
    <property type="entry name" value="Cell_wall_metabolism_enzyme"/>
</dbReference>
<dbReference type="EMBL" id="JAJFZP010000005">
    <property type="protein sequence ID" value="MCC3268504.1"/>
    <property type="molecule type" value="Genomic_DNA"/>
</dbReference>
<comment type="caution">
    <text evidence="5">The sequence shown here is derived from an EMBL/GenBank/DDBJ whole genome shotgun (WGS) entry which is preliminary data.</text>
</comment>
<feature type="compositionally biased region" description="Low complexity" evidence="2">
    <location>
        <begin position="59"/>
        <end position="88"/>
    </location>
</feature>
<dbReference type="InterPro" id="IPR016047">
    <property type="entry name" value="M23ase_b-sheet_dom"/>
</dbReference>
<accession>A0A9X1M180</accession>
<reference evidence="5" key="1">
    <citation type="submission" date="2021-10" db="EMBL/GenBank/DDBJ databases">
        <title>Novel species in genus Arthrobacter.</title>
        <authorList>
            <person name="Liu Y."/>
        </authorList>
    </citation>
    <scope>NUCLEOTIDE SEQUENCE</scope>
    <source>
        <strain evidence="5">Zg-Y809</strain>
    </source>
</reference>
<dbReference type="AlphaFoldDB" id="A0A9X1M180"/>
<sequence>MPPVAKPLAANFRWLSTPARSTCALGAGAVLALGSLVAGTAHSATEDSLLVDRTSVVSELAPETAPAEPPAENGQEPAAPVEAAPAEAEPAEPEPAAPTPSVPLDERRVTSPFGWRENPLLGNGALEWHTGIDFGAPLGTPVKATSPGTVTYAEYHQYGGLRVVVDHGNGVETTYNHLNEISVEVGQWVDFNQQVGAVGSTGNSTGPHLHFEVLRNGEYQDPAVELGL</sequence>
<evidence type="ECO:0000256" key="3">
    <source>
        <dbReference type="SAM" id="SignalP"/>
    </source>
</evidence>
<gene>
    <name evidence="5" type="ORF">LJ751_03890</name>
</gene>
<evidence type="ECO:0000256" key="1">
    <source>
        <dbReference type="ARBA" id="ARBA00022729"/>
    </source>
</evidence>
<name>A0A9X1M180_9MICC</name>
<dbReference type="PANTHER" id="PTHR21666">
    <property type="entry name" value="PEPTIDASE-RELATED"/>
    <property type="match status" value="1"/>
</dbReference>
<feature type="chain" id="PRO_5040747800" evidence="3">
    <location>
        <begin position="44"/>
        <end position="228"/>
    </location>
</feature>